<dbReference type="RefSeq" id="WP_028928771.1">
    <property type="nucleotide sequence ID" value="NZ_AUII01000002.1"/>
</dbReference>
<name>A0A511CV77_9PSEU</name>
<accession>A0A511CV77</accession>
<dbReference type="SUPFAM" id="SSF53335">
    <property type="entry name" value="S-adenosyl-L-methionine-dependent methyltransferases"/>
    <property type="match status" value="1"/>
</dbReference>
<dbReference type="AlphaFoldDB" id="A0A511CV77"/>
<evidence type="ECO:0000313" key="1">
    <source>
        <dbReference type="EMBL" id="GEL16476.1"/>
    </source>
</evidence>
<dbReference type="Gene3D" id="3.40.50.150">
    <property type="entry name" value="Vaccinia Virus protein VP39"/>
    <property type="match status" value="1"/>
</dbReference>
<evidence type="ECO:0000313" key="2">
    <source>
        <dbReference type="Proteomes" id="UP000321328"/>
    </source>
</evidence>
<reference evidence="1 2" key="1">
    <citation type="submission" date="2019-07" db="EMBL/GenBank/DDBJ databases">
        <title>Whole genome shotgun sequence of Pseudonocardia asaccharolytica NBRC 16224.</title>
        <authorList>
            <person name="Hosoyama A."/>
            <person name="Uohara A."/>
            <person name="Ohji S."/>
            <person name="Ichikawa N."/>
        </authorList>
    </citation>
    <scope>NUCLEOTIDE SEQUENCE [LARGE SCALE GENOMIC DNA]</scope>
    <source>
        <strain evidence="1 2">NBRC 16224</strain>
    </source>
</reference>
<proteinExistence type="predicted"/>
<dbReference type="STRING" id="1123024.GCA_000423625_00567"/>
<keyword evidence="2" id="KW-1185">Reference proteome</keyword>
<sequence length="231" mass="25503">MDWDQYAQTYPQLDDKDAVPPLLQQAMAGSSGSALDMGCGEGALLTLLRDAFSHSWELSGFEVSPTRAEAARNRGHHVALDEGAAVPFPPGSFDLVISTHVIEHAPDDRAYARTLRDMAKPGGLVYVETPVKLPGAWYFRRNPQAGWVLDPTHVREYRSAAAVNEVLRSAGLEILDEDVTKIVFPLAAGERLVRRMLRIPPQTTQRLEGLRATSVPIPRYRQQAVLARRPA</sequence>
<dbReference type="CDD" id="cd02440">
    <property type="entry name" value="AdoMet_MTases"/>
    <property type="match status" value="1"/>
</dbReference>
<dbReference type="InterPro" id="IPR029063">
    <property type="entry name" value="SAM-dependent_MTases_sf"/>
</dbReference>
<dbReference type="OrthoDB" id="9805171at2"/>
<dbReference type="Proteomes" id="UP000321328">
    <property type="component" value="Unassembled WGS sequence"/>
</dbReference>
<gene>
    <name evidence="1" type="ORF">PA7_03130</name>
</gene>
<dbReference type="PANTHER" id="PTHR43861">
    <property type="entry name" value="TRANS-ACONITATE 2-METHYLTRANSFERASE-RELATED"/>
    <property type="match status" value="1"/>
</dbReference>
<organism evidence="1 2">
    <name type="scientific">Pseudonocardia asaccharolytica DSM 44247 = NBRC 16224</name>
    <dbReference type="NCBI Taxonomy" id="1123024"/>
    <lineage>
        <taxon>Bacteria</taxon>
        <taxon>Bacillati</taxon>
        <taxon>Actinomycetota</taxon>
        <taxon>Actinomycetes</taxon>
        <taxon>Pseudonocardiales</taxon>
        <taxon>Pseudonocardiaceae</taxon>
        <taxon>Pseudonocardia</taxon>
    </lineage>
</organism>
<dbReference type="EMBL" id="BJVI01000002">
    <property type="protein sequence ID" value="GEL16476.1"/>
    <property type="molecule type" value="Genomic_DNA"/>
</dbReference>
<dbReference type="Pfam" id="PF13489">
    <property type="entry name" value="Methyltransf_23"/>
    <property type="match status" value="1"/>
</dbReference>
<evidence type="ECO:0008006" key="3">
    <source>
        <dbReference type="Google" id="ProtNLM"/>
    </source>
</evidence>
<comment type="caution">
    <text evidence="1">The sequence shown here is derived from an EMBL/GenBank/DDBJ whole genome shotgun (WGS) entry which is preliminary data.</text>
</comment>
<protein>
    <recommendedName>
        <fullName evidence="3">Methyltransferase type 11 domain-containing protein</fullName>
    </recommendedName>
</protein>